<sequence length="977" mass="109921">MGLRNGYLLHKTFMLSRRVCCISLLYTLASSIRIRTCSLLLLLFDIKIMGEAKDLITRLPFDLVVMIAGRLSVNDLYGCWLVSRGWYELFTSDSILYPVFMQKSHFDQESFMFQCLPGGTGHEHNDSDDKIETVDIPSSADTRLRDAGDKTAEDKTLNADVDKGVKINAEDPQKTAEELKQAKAEEELRLVERVSQHWLKDKRVLIRVLQNLLNRGKRWSKAEPSTRIYLPPVPVDGTASDIRDEWQGAVQTVKMKASIVAVLYNAGKSIRLWNLISGYEEIKEMTNSYIEKNRKVLLAQTKYGGPQLPPFTEEQVANLLKCSRSGVPRKAVLSVLPLRIKPKFFDFFCSNKVLATATLGGEIDVYDMKTCEHRRTFKISGSESIDSIHVWLDYVVVSHGTRITLWNHTTGEVLEDGLATAHRVGITGVFILDNERHLLSIDKKGILVVTNRDAKSPSSDTLLDVPLYPLVLAGDMGAPYSMRLLHMTHLCVWGRYSLGHYELYEPGLRSLPPLSSLIITPHGEVQRESDMENQPGALGEPFADTEEGEVSSAQPPPSAAALGSDEDAAAVTATTQETSASSLQLDSGGIGHASDAQSALAQLEASHENLEIMYSRMVGDRNDAHPEGERIEQFRKNRVPAEDRYHVINIDTSFEHVEEGQVLSVDFKHALFQSSNYLQICDLENRADSTNELGGMSLGLLPVDPSPERLASRTPAVGDAPEDIDSGSEIEYEPDDNPTDGTTLEDVESTYFFDWEVDEELEALENDDRSDTIPDWIDDIDTYNDTVLMRRESRETRRYEMHQLMRRPGPDIEKADLIQLEALTMRYILGLRFVIEDPGFGRTPFNRMQLRNAREFMGKYMPELMEAINEGASVDSMVHAAPYYIQRTYESRFEKPIAVVDHRGQIVSGQKICNDIERIYRVVSSLRDFESYQQARRRGRYIVPSSVSRLRCESAAMDDGQIAVGCLNGYVIITTFD</sequence>
<dbReference type="Gene3D" id="2.130.10.10">
    <property type="entry name" value="YVTN repeat-like/Quinoprotein amine dehydrogenase"/>
    <property type="match status" value="1"/>
</dbReference>
<dbReference type="Proteomes" id="UP000242474">
    <property type="component" value="Unassembled WGS sequence"/>
</dbReference>
<organism evidence="3 4">
    <name type="scientific">Coemansia reversa (strain ATCC 12441 / NRRL 1564)</name>
    <dbReference type="NCBI Taxonomy" id="763665"/>
    <lineage>
        <taxon>Eukaryota</taxon>
        <taxon>Fungi</taxon>
        <taxon>Fungi incertae sedis</taxon>
        <taxon>Zoopagomycota</taxon>
        <taxon>Kickxellomycotina</taxon>
        <taxon>Kickxellomycetes</taxon>
        <taxon>Kickxellales</taxon>
        <taxon>Kickxellaceae</taxon>
        <taxon>Coemansia</taxon>
    </lineage>
</organism>
<evidence type="ECO:0000313" key="3">
    <source>
        <dbReference type="EMBL" id="PIA13664.1"/>
    </source>
</evidence>
<dbReference type="OrthoDB" id="5543560at2759"/>
<dbReference type="Gene3D" id="1.20.1280.50">
    <property type="match status" value="1"/>
</dbReference>
<dbReference type="SUPFAM" id="SSF81383">
    <property type="entry name" value="F-box domain"/>
    <property type="match status" value="1"/>
</dbReference>
<feature type="compositionally biased region" description="Acidic residues" evidence="1">
    <location>
        <begin position="720"/>
        <end position="744"/>
    </location>
</feature>
<dbReference type="InterPro" id="IPR001810">
    <property type="entry name" value="F-box_dom"/>
</dbReference>
<reference evidence="3 4" key="1">
    <citation type="journal article" date="2015" name="Genome Biol. Evol.">
        <title>Phylogenomic analyses indicate that early fungi evolved digesting cell walls of algal ancestors of land plants.</title>
        <authorList>
            <person name="Chang Y."/>
            <person name="Wang S."/>
            <person name="Sekimoto S."/>
            <person name="Aerts A.L."/>
            <person name="Choi C."/>
            <person name="Clum A."/>
            <person name="LaButti K.M."/>
            <person name="Lindquist E.A."/>
            <person name="Yee Ngan C."/>
            <person name="Ohm R.A."/>
            <person name="Salamov A.A."/>
            <person name="Grigoriev I.V."/>
            <person name="Spatafora J.W."/>
            <person name="Berbee M.L."/>
        </authorList>
    </citation>
    <scope>NUCLEOTIDE SEQUENCE [LARGE SCALE GENOMIC DNA]</scope>
    <source>
        <strain evidence="3 4">NRRL 1564</strain>
    </source>
</reference>
<dbReference type="InterPro" id="IPR036322">
    <property type="entry name" value="WD40_repeat_dom_sf"/>
</dbReference>
<keyword evidence="4" id="KW-1185">Reference proteome</keyword>
<dbReference type="EMBL" id="KZ303529">
    <property type="protein sequence ID" value="PIA13664.1"/>
    <property type="molecule type" value="Genomic_DNA"/>
</dbReference>
<evidence type="ECO:0000256" key="1">
    <source>
        <dbReference type="SAM" id="MobiDB-lite"/>
    </source>
</evidence>
<evidence type="ECO:0000313" key="4">
    <source>
        <dbReference type="Proteomes" id="UP000242474"/>
    </source>
</evidence>
<feature type="region of interest" description="Disordered" evidence="1">
    <location>
        <begin position="704"/>
        <end position="744"/>
    </location>
</feature>
<dbReference type="SUPFAM" id="SSF50978">
    <property type="entry name" value="WD40 repeat-like"/>
    <property type="match status" value="1"/>
</dbReference>
<name>A0A2G5B3T9_COERN</name>
<dbReference type="InterPro" id="IPR015943">
    <property type="entry name" value="WD40/YVTN_repeat-like_dom_sf"/>
</dbReference>
<accession>A0A2G5B3T9</accession>
<feature type="compositionally biased region" description="Polar residues" evidence="1">
    <location>
        <begin position="572"/>
        <end position="585"/>
    </location>
</feature>
<dbReference type="Pfam" id="PF00646">
    <property type="entry name" value="F-box"/>
    <property type="match status" value="1"/>
</dbReference>
<proteinExistence type="predicted"/>
<gene>
    <name evidence="3" type="ORF">COEREDRAFT_83358</name>
</gene>
<dbReference type="AlphaFoldDB" id="A0A2G5B3T9"/>
<feature type="region of interest" description="Disordered" evidence="1">
    <location>
        <begin position="525"/>
        <end position="589"/>
    </location>
</feature>
<evidence type="ECO:0000259" key="2">
    <source>
        <dbReference type="Pfam" id="PF00646"/>
    </source>
</evidence>
<protein>
    <recommendedName>
        <fullName evidence="2">F-box domain-containing protein</fullName>
    </recommendedName>
</protein>
<dbReference type="InterPro" id="IPR036047">
    <property type="entry name" value="F-box-like_dom_sf"/>
</dbReference>
<feature type="domain" description="F-box" evidence="2">
    <location>
        <begin position="56"/>
        <end position="95"/>
    </location>
</feature>